<dbReference type="AlphaFoldDB" id="B0CEY1"/>
<dbReference type="STRING" id="329726.AM1_4399"/>
<proteinExistence type="predicted"/>
<evidence type="ECO:0000313" key="1">
    <source>
        <dbReference type="EMBL" id="ABW29378.1"/>
    </source>
</evidence>
<dbReference type="Proteomes" id="UP000000268">
    <property type="component" value="Chromosome"/>
</dbReference>
<dbReference type="RefSeq" id="WP_012164703.1">
    <property type="nucleotide sequence ID" value="NC_009925.1"/>
</dbReference>
<gene>
    <name evidence="1" type="ordered locus">AM1_4399</name>
</gene>
<sequence length="166" mass="18521">MKNPRKGWQWGRWQIPMTALLLMVGLFGRGPDVKANPANFASLSLSPGFSSKTVKGYAKGAIALHRVVGERDMQRNMCLGYGSPSPDHVLVLKKNVNKLRLQVNSSRDTTLLIKGPRNRLYCLDDSAKGKDAGWLANQLPAGRYSIWVGTFERGQQFRYTVTVDEL</sequence>
<protein>
    <submittedName>
        <fullName evidence="1">Uncharacterized protein</fullName>
    </submittedName>
</protein>
<dbReference type="eggNOG" id="COG3591">
    <property type="taxonomic scope" value="Bacteria"/>
</dbReference>
<evidence type="ECO:0000313" key="2">
    <source>
        <dbReference type="Proteomes" id="UP000000268"/>
    </source>
</evidence>
<dbReference type="HOGENOM" id="CLU_115813_0_0_3"/>
<keyword evidence="2" id="KW-1185">Reference proteome</keyword>
<name>B0CEY1_ACAM1</name>
<reference evidence="1 2" key="1">
    <citation type="journal article" date="2008" name="Proc. Natl. Acad. Sci. U.S.A.">
        <title>Niche adaptation and genome expansion in the chlorophyll d-producing cyanobacterium Acaryochloris marina.</title>
        <authorList>
            <person name="Swingley W.D."/>
            <person name="Chen M."/>
            <person name="Cheung P.C."/>
            <person name="Conrad A.L."/>
            <person name="Dejesa L.C."/>
            <person name="Hao J."/>
            <person name="Honchak B.M."/>
            <person name="Karbach L.E."/>
            <person name="Kurdoglu A."/>
            <person name="Lahiri S."/>
            <person name="Mastrian S.D."/>
            <person name="Miyashita H."/>
            <person name="Page L."/>
            <person name="Ramakrishna P."/>
            <person name="Satoh S."/>
            <person name="Sattley W.M."/>
            <person name="Shimada Y."/>
            <person name="Taylor H.L."/>
            <person name="Tomo T."/>
            <person name="Tsuchiya T."/>
            <person name="Wang Z.T."/>
            <person name="Raymond J."/>
            <person name="Mimuro M."/>
            <person name="Blankenship R.E."/>
            <person name="Touchman J.W."/>
        </authorList>
    </citation>
    <scope>NUCLEOTIDE SEQUENCE [LARGE SCALE GENOMIC DNA]</scope>
    <source>
        <strain evidence="2">MBIC 11017</strain>
    </source>
</reference>
<organism evidence="1 2">
    <name type="scientific">Acaryochloris marina (strain MBIC 11017)</name>
    <dbReference type="NCBI Taxonomy" id="329726"/>
    <lineage>
        <taxon>Bacteria</taxon>
        <taxon>Bacillati</taxon>
        <taxon>Cyanobacteriota</taxon>
        <taxon>Cyanophyceae</taxon>
        <taxon>Acaryochloridales</taxon>
        <taxon>Acaryochloridaceae</taxon>
        <taxon>Acaryochloris</taxon>
    </lineage>
</organism>
<accession>B0CEY1</accession>
<dbReference type="KEGG" id="amr:AM1_4399"/>
<dbReference type="EMBL" id="CP000828">
    <property type="protein sequence ID" value="ABW29378.1"/>
    <property type="molecule type" value="Genomic_DNA"/>
</dbReference>